<dbReference type="RefSeq" id="WP_139027033.1">
    <property type="nucleotide sequence ID" value="NZ_CSTD01000001.1"/>
</dbReference>
<organism evidence="3 4">
    <name type="scientific">Mycobacterium bohemicum DSM 44277</name>
    <dbReference type="NCBI Taxonomy" id="1236609"/>
    <lineage>
        <taxon>Bacteria</taxon>
        <taxon>Bacillati</taxon>
        <taxon>Actinomycetota</taxon>
        <taxon>Actinomycetes</taxon>
        <taxon>Mycobacteriales</taxon>
        <taxon>Mycobacteriaceae</taxon>
        <taxon>Mycobacterium</taxon>
    </lineage>
</organism>
<dbReference type="AlphaFoldDB" id="A0A0U0W3H1"/>
<feature type="transmembrane region" description="Helical" evidence="2">
    <location>
        <begin position="25"/>
        <end position="44"/>
    </location>
</feature>
<dbReference type="EMBL" id="CSTD01000001">
    <property type="protein sequence ID" value="CPR05710.1"/>
    <property type="molecule type" value="Genomic_DNA"/>
</dbReference>
<keyword evidence="2" id="KW-1133">Transmembrane helix</keyword>
<evidence type="ECO:0000313" key="3">
    <source>
        <dbReference type="EMBL" id="CPR05710.1"/>
    </source>
</evidence>
<accession>A0A0U0W3H1</accession>
<dbReference type="Proteomes" id="UP000198875">
    <property type="component" value="Unassembled WGS sequence"/>
</dbReference>
<evidence type="ECO:0000256" key="1">
    <source>
        <dbReference type="SAM" id="MobiDB-lite"/>
    </source>
</evidence>
<dbReference type="Pfam" id="PF07222">
    <property type="entry name" value="PBP_sp32"/>
    <property type="match status" value="1"/>
</dbReference>
<name>A0A0U0W3H1_MYCBE</name>
<evidence type="ECO:0000313" key="4">
    <source>
        <dbReference type="Proteomes" id="UP000198875"/>
    </source>
</evidence>
<proteinExistence type="predicted"/>
<evidence type="ECO:0000256" key="2">
    <source>
        <dbReference type="SAM" id="Phobius"/>
    </source>
</evidence>
<feature type="region of interest" description="Disordered" evidence="1">
    <location>
        <begin position="88"/>
        <end position="121"/>
    </location>
</feature>
<reference evidence="3 4" key="1">
    <citation type="submission" date="2015-03" db="EMBL/GenBank/DDBJ databases">
        <authorList>
            <person name="Murphy D."/>
        </authorList>
    </citation>
    <scope>NUCLEOTIDE SEQUENCE [LARGE SCALE GENOMIC DNA]</scope>
    <source>
        <strain evidence="3 4">DSM 44277</strain>
    </source>
</reference>
<dbReference type="InterPro" id="IPR009865">
    <property type="entry name" value="Proacrosin-bd"/>
</dbReference>
<keyword evidence="2" id="KW-0472">Membrane</keyword>
<sequence length="121" mass="12872">MTNTPHHQRSEVPTADARHRRFRTAYPVFAGAAAVAAFALFQSAPPIGAPPVRLANAAIELTAPAAGPLGGGGFATDGDDDQEAQLQEQLAQQEMQQAQQQAEQQNEQAQQQAQQAEQQGQ</sequence>
<gene>
    <name evidence="3" type="ORF">BN971_00630</name>
</gene>
<protein>
    <submittedName>
        <fullName evidence="3">Uncharacterized protein</fullName>
    </submittedName>
</protein>
<keyword evidence="2" id="KW-0812">Transmembrane</keyword>